<sequence length="146" mass="14577">MQLLLPLLGVLAGALLSVQAGVNAQLSRGLGSPFLAALVSFGVGTLGLAAFVLALGSGTAPGWRTLPLHVWIAGGLLGACYVSANIFLVPRLGTAAVMSLIVCGQLLAALALDHFGLLGLAERGLGPGRLAGAALLLAGVFLITRN</sequence>
<accession>A0AAP3UXV1</accession>
<feature type="transmembrane region" description="Helical" evidence="1">
    <location>
        <begin position="124"/>
        <end position="143"/>
    </location>
</feature>
<comment type="caution">
    <text evidence="2">The sequence shown here is derived from an EMBL/GenBank/DDBJ whole genome shotgun (WGS) entry which is preliminary data.</text>
</comment>
<dbReference type="Proteomes" id="UP001301140">
    <property type="component" value="Unassembled WGS sequence"/>
</dbReference>
<dbReference type="Pfam" id="PF04657">
    <property type="entry name" value="DMT_YdcZ"/>
    <property type="match status" value="1"/>
</dbReference>
<dbReference type="PANTHER" id="PTHR34821">
    <property type="entry name" value="INNER MEMBRANE PROTEIN YDCZ"/>
    <property type="match status" value="1"/>
</dbReference>
<feature type="transmembrane region" description="Helical" evidence="1">
    <location>
        <begin position="94"/>
        <end position="112"/>
    </location>
</feature>
<name>A0AAP3UXV1_9PROT</name>
<reference evidence="2 3" key="1">
    <citation type="submission" date="2023-03" db="EMBL/GenBank/DDBJ databases">
        <title>YIM 152171 draft genome.</title>
        <authorList>
            <person name="Yang Z."/>
        </authorList>
    </citation>
    <scope>NUCLEOTIDE SEQUENCE [LARGE SCALE GENOMIC DNA]</scope>
    <source>
        <strain evidence="2 3">YIM 152171</strain>
    </source>
</reference>
<dbReference type="PANTHER" id="PTHR34821:SF2">
    <property type="entry name" value="INNER MEMBRANE PROTEIN YDCZ"/>
    <property type="match status" value="1"/>
</dbReference>
<evidence type="ECO:0000313" key="3">
    <source>
        <dbReference type="Proteomes" id="UP001301140"/>
    </source>
</evidence>
<feature type="transmembrane region" description="Helical" evidence="1">
    <location>
        <begin position="68"/>
        <end position="88"/>
    </location>
</feature>
<gene>
    <name evidence="2" type="ORF">PZ740_02420</name>
</gene>
<proteinExistence type="predicted"/>
<dbReference type="InterPro" id="IPR006750">
    <property type="entry name" value="YdcZ"/>
</dbReference>
<keyword evidence="1" id="KW-0812">Transmembrane</keyword>
<keyword evidence="3" id="KW-1185">Reference proteome</keyword>
<protein>
    <submittedName>
        <fullName evidence="2">DMT family transporter</fullName>
    </submittedName>
</protein>
<dbReference type="AlphaFoldDB" id="A0AAP3UXV1"/>
<organism evidence="2 3">
    <name type="scientific">Marinimicrococcus flavescens</name>
    <dbReference type="NCBI Taxonomy" id="3031815"/>
    <lineage>
        <taxon>Bacteria</taxon>
        <taxon>Pseudomonadati</taxon>
        <taxon>Pseudomonadota</taxon>
        <taxon>Alphaproteobacteria</taxon>
        <taxon>Geminicoccales</taxon>
        <taxon>Geminicoccaceae</taxon>
        <taxon>Marinimicrococcus</taxon>
    </lineage>
</organism>
<evidence type="ECO:0000313" key="2">
    <source>
        <dbReference type="EMBL" id="MDF1585235.1"/>
    </source>
</evidence>
<keyword evidence="1" id="KW-1133">Transmembrane helix</keyword>
<keyword evidence="1" id="KW-0472">Membrane</keyword>
<dbReference type="EMBL" id="JARGEQ010000016">
    <property type="protein sequence ID" value="MDF1585235.1"/>
    <property type="molecule type" value="Genomic_DNA"/>
</dbReference>
<feature type="transmembrane region" description="Helical" evidence="1">
    <location>
        <begin position="34"/>
        <end position="56"/>
    </location>
</feature>
<evidence type="ECO:0000256" key="1">
    <source>
        <dbReference type="SAM" id="Phobius"/>
    </source>
</evidence>
<dbReference type="GO" id="GO:0005886">
    <property type="term" value="C:plasma membrane"/>
    <property type="evidence" value="ECO:0007669"/>
    <property type="project" value="TreeGrafter"/>
</dbReference>
<dbReference type="RefSeq" id="WP_327787649.1">
    <property type="nucleotide sequence ID" value="NZ_JARGEQ010000016.1"/>
</dbReference>